<evidence type="ECO:0000313" key="1">
    <source>
        <dbReference type="EMBL" id="GBP31135.1"/>
    </source>
</evidence>
<organism evidence="1 2">
    <name type="scientific">Eumeta variegata</name>
    <name type="common">Bagworm moth</name>
    <name type="synonym">Eumeta japonica</name>
    <dbReference type="NCBI Taxonomy" id="151549"/>
    <lineage>
        <taxon>Eukaryota</taxon>
        <taxon>Metazoa</taxon>
        <taxon>Ecdysozoa</taxon>
        <taxon>Arthropoda</taxon>
        <taxon>Hexapoda</taxon>
        <taxon>Insecta</taxon>
        <taxon>Pterygota</taxon>
        <taxon>Neoptera</taxon>
        <taxon>Endopterygota</taxon>
        <taxon>Lepidoptera</taxon>
        <taxon>Glossata</taxon>
        <taxon>Ditrysia</taxon>
        <taxon>Tineoidea</taxon>
        <taxon>Psychidae</taxon>
        <taxon>Oiketicinae</taxon>
        <taxon>Eumeta</taxon>
    </lineage>
</organism>
<sequence length="394" mass="44829">MDAALTERALTVEMVEYVDSCDRLDRIWNPELKGLKKDASTKKRRIRNAAPSKREYVVGEYVQAKEVYERAVAEAQTASWKRFCTAQDGESLWDGIYRVIRETGKNREDVLLQTDSGRVLGTNESATLLAKTFFPYDRVDTNYPHHAEVRRQTGGDDLPPVSSGGSARVGSHRGFAQYLSKFRLRDSPYCACDPAKIQDVLHVLEDCDMFLRERAALEAEFGVRISGRHFPEILSHVHRRGRLPDTLLRNFEGKTLSPTESQNSREHILPRRLCIDGYAIPHPNERKDRRQTCRNLRLSEDDPPFTMVEVKAVLRELNPKTAPGLDGLTADICIAAVESEMEVFLAIANKCLELAYFPTHWKTAHVVIIPKPEKEDYTLPKSYRPIGLLPIPER</sequence>
<gene>
    <name evidence="1" type="ORF">EVAR_77432_1</name>
</gene>
<accession>A0A4C1UXG0</accession>
<keyword evidence="2" id="KW-1185">Reference proteome</keyword>
<evidence type="ECO:0000313" key="2">
    <source>
        <dbReference type="Proteomes" id="UP000299102"/>
    </source>
</evidence>
<comment type="caution">
    <text evidence="1">The sequence shown here is derived from an EMBL/GenBank/DDBJ whole genome shotgun (WGS) entry which is preliminary data.</text>
</comment>
<reference evidence="1 2" key="1">
    <citation type="journal article" date="2019" name="Commun. Biol.">
        <title>The bagworm genome reveals a unique fibroin gene that provides high tensile strength.</title>
        <authorList>
            <person name="Kono N."/>
            <person name="Nakamura H."/>
            <person name="Ohtoshi R."/>
            <person name="Tomita M."/>
            <person name="Numata K."/>
            <person name="Arakawa K."/>
        </authorList>
    </citation>
    <scope>NUCLEOTIDE SEQUENCE [LARGE SCALE GENOMIC DNA]</scope>
</reference>
<dbReference type="OrthoDB" id="411871at2759"/>
<name>A0A4C1UXG0_EUMVA</name>
<protein>
    <submittedName>
        <fullName evidence="1">115 kDa protein in type-1 retrotransposable element R1DM</fullName>
    </submittedName>
</protein>
<dbReference type="PANTHER" id="PTHR19446">
    <property type="entry name" value="REVERSE TRANSCRIPTASES"/>
    <property type="match status" value="1"/>
</dbReference>
<dbReference type="Proteomes" id="UP000299102">
    <property type="component" value="Unassembled WGS sequence"/>
</dbReference>
<dbReference type="AlphaFoldDB" id="A0A4C1UXG0"/>
<dbReference type="EMBL" id="BGZK01000241">
    <property type="protein sequence ID" value="GBP31135.1"/>
    <property type="molecule type" value="Genomic_DNA"/>
</dbReference>
<proteinExistence type="predicted"/>